<reference evidence="2 3" key="1">
    <citation type="journal article" date="2020" name="ISME J.">
        <title>Comparative genomics reveals insights into cyanobacterial evolution and habitat adaptation.</title>
        <authorList>
            <person name="Chen M.Y."/>
            <person name="Teng W.K."/>
            <person name="Zhao L."/>
            <person name="Hu C.X."/>
            <person name="Zhou Y.K."/>
            <person name="Han B.P."/>
            <person name="Song L.R."/>
            <person name="Shu W.S."/>
        </authorList>
    </citation>
    <scope>NUCLEOTIDE SEQUENCE [LARGE SCALE GENOMIC DNA]</scope>
    <source>
        <strain evidence="2 3">FACHB-119</strain>
    </source>
</reference>
<dbReference type="InterPro" id="IPR036908">
    <property type="entry name" value="RlpA-like_sf"/>
</dbReference>
<protein>
    <recommendedName>
        <fullName evidence="4">POLO box domain-containing protein</fullName>
    </recommendedName>
</protein>
<name>A0ABR8CYE2_9NOST</name>
<dbReference type="RefSeq" id="WP_190467748.1">
    <property type="nucleotide sequence ID" value="NZ_JACJSG010000005.1"/>
</dbReference>
<evidence type="ECO:0008006" key="4">
    <source>
        <dbReference type="Google" id="ProtNLM"/>
    </source>
</evidence>
<feature type="region of interest" description="Disordered" evidence="1">
    <location>
        <begin position="82"/>
        <end position="105"/>
    </location>
</feature>
<evidence type="ECO:0000313" key="3">
    <source>
        <dbReference type="Proteomes" id="UP000661112"/>
    </source>
</evidence>
<gene>
    <name evidence="2" type="ORF">H6G83_04755</name>
</gene>
<accession>A0ABR8CYE2</accession>
<dbReference type="EMBL" id="JACJSG010000005">
    <property type="protein sequence ID" value="MBD2499935.1"/>
    <property type="molecule type" value="Genomic_DNA"/>
</dbReference>
<organism evidence="2 3">
    <name type="scientific">Anabaena azotica FACHB-119</name>
    <dbReference type="NCBI Taxonomy" id="947527"/>
    <lineage>
        <taxon>Bacteria</taxon>
        <taxon>Bacillati</taxon>
        <taxon>Cyanobacteriota</taxon>
        <taxon>Cyanophyceae</taxon>
        <taxon>Nostocales</taxon>
        <taxon>Nostocaceae</taxon>
        <taxon>Anabaena</taxon>
        <taxon>Anabaena azotica</taxon>
    </lineage>
</organism>
<evidence type="ECO:0000256" key="1">
    <source>
        <dbReference type="SAM" id="MobiDB-lite"/>
    </source>
</evidence>
<evidence type="ECO:0000313" key="2">
    <source>
        <dbReference type="EMBL" id="MBD2499935.1"/>
    </source>
</evidence>
<comment type="caution">
    <text evidence="2">The sequence shown here is derived from an EMBL/GenBank/DDBJ whole genome shotgun (WGS) entry which is preliminary data.</text>
</comment>
<sequence length="453" mass="51193">MSILFSPKIRLLLGIATLSFVGIASSSIYNNYSQAKQLEQKPQDDKNLSFPQQVTANTFQTSTSQAATYNAPLSANLWQKTGTTQPEISSPNRNQHQPNSNPQLATTSITYPIIDEWRKYKFSVNGDQILAPSQLPTAKVNVNQSDLLTVLVNTRQYFQEHASDDPDILRPGLLSTQKVTTADILKTLDFMITVLREDIAKNRITRLQNPNFINQNFRVIKWTAYNPENQVQKQLRITKYAVFTHPGAKKRTATFNTPIYSLKDNNIADKFYTRYTKQDVLSGIYEPGGKEFGKVEPLAYLTRNGLEEALMQGTILINFTDGSRAFFNVDRNNGMSYIRGVKPTAQKRYWYFRQVDAIKGYGHKIDAKISIKPGVTFAGDVLNIGLGRIVLLEHTQGGRKQLQMGVIADTGGAFLPNLYQLDFLSGIFPNQNSFRQYIRQLPEYATAYFLVKK</sequence>
<dbReference type="SUPFAM" id="SSF50685">
    <property type="entry name" value="Barwin-like endoglucanases"/>
    <property type="match status" value="1"/>
</dbReference>
<keyword evidence="3" id="KW-1185">Reference proteome</keyword>
<dbReference type="Proteomes" id="UP000661112">
    <property type="component" value="Unassembled WGS sequence"/>
</dbReference>
<proteinExistence type="predicted"/>